<evidence type="ECO:0000313" key="12">
    <source>
        <dbReference type="Proteomes" id="UP000887566"/>
    </source>
</evidence>
<evidence type="ECO:0000256" key="5">
    <source>
        <dbReference type="ARBA" id="ARBA00022989"/>
    </source>
</evidence>
<evidence type="ECO:0000259" key="11">
    <source>
        <dbReference type="PROSITE" id="PS50866"/>
    </source>
</evidence>
<dbReference type="SMART" id="SM01190">
    <property type="entry name" value="EMP24_GP25L"/>
    <property type="match status" value="1"/>
</dbReference>
<dbReference type="PROSITE" id="PS50866">
    <property type="entry name" value="GOLD"/>
    <property type="match status" value="1"/>
</dbReference>
<evidence type="ECO:0000256" key="4">
    <source>
        <dbReference type="ARBA" id="ARBA00022729"/>
    </source>
</evidence>
<dbReference type="GO" id="GO:0016020">
    <property type="term" value="C:membrane"/>
    <property type="evidence" value="ECO:0007669"/>
    <property type="project" value="UniProtKB-SubCell"/>
</dbReference>
<keyword evidence="3 8" id="KW-0812">Transmembrane</keyword>
<dbReference type="InterPro" id="IPR015720">
    <property type="entry name" value="Emp24-like"/>
</dbReference>
<dbReference type="WBParaSite" id="PSAMB.scaffold1687size28724.g14350.t1">
    <property type="protein sequence ID" value="PSAMB.scaffold1687size28724.g14350.t1"/>
    <property type="gene ID" value="PSAMB.scaffold1687size28724.g14350"/>
</dbReference>
<evidence type="ECO:0000256" key="10">
    <source>
        <dbReference type="SAM" id="SignalP"/>
    </source>
</evidence>
<dbReference type="InterPro" id="IPR036598">
    <property type="entry name" value="GOLD_dom_sf"/>
</dbReference>
<dbReference type="InterPro" id="IPR009038">
    <property type="entry name" value="GOLD_dom"/>
</dbReference>
<protein>
    <submittedName>
        <fullName evidence="13">GOLD domain-containing protein</fullName>
    </submittedName>
</protein>
<feature type="domain" description="GOLD" evidence="11">
    <location>
        <begin position="41"/>
        <end position="129"/>
    </location>
</feature>
<evidence type="ECO:0000256" key="9">
    <source>
        <dbReference type="SAM" id="Phobius"/>
    </source>
</evidence>
<comment type="similarity">
    <text evidence="2 8">Belongs to the EMP24/GP25L family.</text>
</comment>
<organism evidence="12 13">
    <name type="scientific">Plectus sambesii</name>
    <dbReference type="NCBI Taxonomy" id="2011161"/>
    <lineage>
        <taxon>Eukaryota</taxon>
        <taxon>Metazoa</taxon>
        <taxon>Ecdysozoa</taxon>
        <taxon>Nematoda</taxon>
        <taxon>Chromadorea</taxon>
        <taxon>Plectida</taxon>
        <taxon>Plectina</taxon>
        <taxon>Plectoidea</taxon>
        <taxon>Plectidae</taxon>
        <taxon>Plectus</taxon>
    </lineage>
</organism>
<evidence type="ECO:0000256" key="2">
    <source>
        <dbReference type="ARBA" id="ARBA00007104"/>
    </source>
</evidence>
<dbReference type="Gene3D" id="2.60.120.680">
    <property type="entry name" value="GOLD domain"/>
    <property type="match status" value="1"/>
</dbReference>
<dbReference type="Proteomes" id="UP000887566">
    <property type="component" value="Unplaced"/>
</dbReference>
<accession>A0A914VBT7</accession>
<dbReference type="PANTHER" id="PTHR22811">
    <property type="entry name" value="TRANSMEMBRANE EMP24 DOMAIN-CONTAINING PROTEIN"/>
    <property type="match status" value="1"/>
</dbReference>
<keyword evidence="6 9" id="KW-0472">Membrane</keyword>
<evidence type="ECO:0000256" key="8">
    <source>
        <dbReference type="RuleBase" id="RU003827"/>
    </source>
</evidence>
<feature type="transmembrane region" description="Helical" evidence="9">
    <location>
        <begin position="198"/>
        <end position="222"/>
    </location>
</feature>
<keyword evidence="5 9" id="KW-1133">Transmembrane helix</keyword>
<feature type="signal peptide" evidence="10">
    <location>
        <begin position="1"/>
        <end position="27"/>
    </location>
</feature>
<proteinExistence type="inferred from homology"/>
<dbReference type="Pfam" id="PF01105">
    <property type="entry name" value="EMP24_GP25L"/>
    <property type="match status" value="1"/>
</dbReference>
<dbReference type="SUPFAM" id="SSF101576">
    <property type="entry name" value="Supernatant protein factor (SPF), C-terminal domain"/>
    <property type="match status" value="1"/>
</dbReference>
<evidence type="ECO:0000256" key="6">
    <source>
        <dbReference type="ARBA" id="ARBA00023136"/>
    </source>
</evidence>
<reference evidence="13" key="1">
    <citation type="submission" date="2022-11" db="UniProtKB">
        <authorList>
            <consortium name="WormBaseParasite"/>
        </authorList>
    </citation>
    <scope>IDENTIFICATION</scope>
</reference>
<dbReference type="GO" id="GO:0012505">
    <property type="term" value="C:endomembrane system"/>
    <property type="evidence" value="ECO:0007669"/>
    <property type="project" value="UniProtKB-SubCell"/>
</dbReference>
<comment type="subcellular location">
    <subcellularLocation>
        <location evidence="7">Endomembrane system</location>
        <topology evidence="7">Single-pass membrane protein</topology>
    </subcellularLocation>
    <subcellularLocation>
        <location evidence="1 8">Membrane</location>
        <topology evidence="1 8">Single-pass type I membrane protein</topology>
    </subcellularLocation>
</comment>
<feature type="chain" id="PRO_5037826420" evidence="10">
    <location>
        <begin position="28"/>
        <end position="239"/>
    </location>
</feature>
<keyword evidence="12" id="KW-1185">Reference proteome</keyword>
<name>A0A914VBT7_9BILA</name>
<evidence type="ECO:0000256" key="7">
    <source>
        <dbReference type="ARBA" id="ARBA00037847"/>
    </source>
</evidence>
<dbReference type="AlphaFoldDB" id="A0A914VBT7"/>
<evidence type="ECO:0000313" key="13">
    <source>
        <dbReference type="WBParaSite" id="PSAMB.scaffold1687size28724.g14350.t1"/>
    </source>
</evidence>
<evidence type="ECO:0000256" key="3">
    <source>
        <dbReference type="ARBA" id="ARBA00022692"/>
    </source>
</evidence>
<sequence length="239" mass="27835">MVMQYISAKPVLHILWILCLTLGLTVGDEFDFTVIVGPGKVECFYQTIDDPKYAAFEFDYQVVDGGDLDISLYLRSPKGIQLVNDYKKNEGDRRIVLNEPNAGRGDYAFCFDNTFSMQSSKTVFFEFFLLDEKGEYLNGFDQAFKQEEQAENQMEDFRQTTVRVKSSLNRIEHLQSQLRAVEFRDRSIMEVNYERVNFWSIVHLCVMLFTLLVQVFMVRSLFEERSTVGRLIRKGKLAD</sequence>
<keyword evidence="4 10" id="KW-0732">Signal</keyword>
<evidence type="ECO:0000256" key="1">
    <source>
        <dbReference type="ARBA" id="ARBA00004479"/>
    </source>
</evidence>